<evidence type="ECO:0000256" key="2">
    <source>
        <dbReference type="ARBA" id="ARBA00023163"/>
    </source>
</evidence>
<feature type="domain" description="SANT" evidence="6">
    <location>
        <begin position="258"/>
        <end position="309"/>
    </location>
</feature>
<dbReference type="AlphaFoldDB" id="A0A078A6C6"/>
<dbReference type="SUPFAM" id="SSF46689">
    <property type="entry name" value="Homeodomain-like"/>
    <property type="match status" value="1"/>
</dbReference>
<dbReference type="PROSITE" id="PS50090">
    <property type="entry name" value="MYB_LIKE"/>
    <property type="match status" value="1"/>
</dbReference>
<evidence type="ECO:0000259" key="5">
    <source>
        <dbReference type="PROSITE" id="PS50090"/>
    </source>
</evidence>
<feature type="region of interest" description="Disordered" evidence="4">
    <location>
        <begin position="720"/>
        <end position="759"/>
    </location>
</feature>
<reference evidence="8 9" key="1">
    <citation type="submission" date="2014-06" db="EMBL/GenBank/DDBJ databases">
        <authorList>
            <person name="Swart Estienne"/>
        </authorList>
    </citation>
    <scope>NUCLEOTIDE SEQUENCE [LARGE SCALE GENOMIC DNA]</scope>
    <source>
        <strain evidence="8 9">130c</strain>
    </source>
</reference>
<dbReference type="InterPro" id="IPR009057">
    <property type="entry name" value="Homeodomain-like_sf"/>
</dbReference>
<sequence>MKQQGYNLRSPKDPKFPHQRGYFANQSPLKNSSINSTKTKNDQQSNKQLDTMLIKRSKIITRDQFSDESSFSSRNRKIRVVGYEQRSKERTQGRNDIQKIDNFQIQTIQLGNLNSNSEKKANNFDFLAKLTQAVSQIKTSNNSGRCDTQQQSHIERPQDQVIQIKQSSKESVETKKSTVQKSISKSASDYIQALLSQVDPQNIQKQLTSKSLQQNYSYENQLVCDNQGYQEGQDDLNNEQEMPKRRYKKITHADRIGKTAGRWTRQEHIRFIQAIKLFGKDWKKVEDHIGTRTGAQIRSHAQKYFLRIEKEINKNEGSNNHQQQNDNEFEDSFHDNQNEMEQEQQEQEPSEDRSSSSLVQRQDSLYCEEDKKGEQKDQEEDEDIDDDKISLNTVSTGGAQPSQKQIETQTRERLYSIPSDFSTGLQGGSKQQMTASTKPTPSLYTDNSSLPEPIKNFKRSNSNETLDWTTQTFQNLQKIQYLKFLDIVKRKETLVSEMYTSDKDLFTEAKRYITQLNEIFAEIQQLAFLNSALQKTFQMSNPQINTQSSQFLEKILIFLADISNMQRVLQDFVQNINSSLNNIFNPQNNGLSALFNQSKLSQVLNQQPPIARSQSIQSQGFNNHSSSAQYVQPQKPNPINSRQLIGQKQYVDTSMENNSSTNKNNSAANAALQSFTNASTLQSLQKSLQVKQLQSNIEQLKQLGCSFDKIVELGDQYNDKSSLSGGVDQSQYQNTNNNNINNNSSSSIHEDSESNLFQKNQNSLKSPLINRRLQIIQQQSTQQQTK</sequence>
<keyword evidence="1" id="KW-0805">Transcription regulation</keyword>
<feature type="domain" description="HTH myb-type" evidence="7">
    <location>
        <begin position="255"/>
        <end position="309"/>
    </location>
</feature>
<feature type="region of interest" description="Disordered" evidence="4">
    <location>
        <begin position="1"/>
        <end position="49"/>
    </location>
</feature>
<dbReference type="GO" id="GO:0003677">
    <property type="term" value="F:DNA binding"/>
    <property type="evidence" value="ECO:0007669"/>
    <property type="project" value="UniProtKB-KW"/>
</dbReference>
<dbReference type="InParanoid" id="A0A078A6C6"/>
<feature type="compositionally biased region" description="Polar residues" evidence="4">
    <location>
        <begin position="390"/>
        <end position="408"/>
    </location>
</feature>
<keyword evidence="2" id="KW-0804">Transcription</keyword>
<keyword evidence="9" id="KW-1185">Reference proteome</keyword>
<dbReference type="InterPro" id="IPR006447">
    <property type="entry name" value="Myb_dom_plants"/>
</dbReference>
<dbReference type="CDD" id="cd00167">
    <property type="entry name" value="SANT"/>
    <property type="match status" value="1"/>
</dbReference>
<dbReference type="Pfam" id="PF00249">
    <property type="entry name" value="Myb_DNA-binding"/>
    <property type="match status" value="1"/>
</dbReference>
<keyword evidence="8" id="KW-0238">DNA-binding</keyword>
<accession>A0A078A6C6</accession>
<gene>
    <name evidence="8" type="primary">Contig6997.g7486</name>
    <name evidence="8" type="ORF">STYLEM_6372</name>
</gene>
<dbReference type="Proteomes" id="UP000039865">
    <property type="component" value="Unassembled WGS sequence"/>
</dbReference>
<feature type="compositionally biased region" description="Acidic residues" evidence="4">
    <location>
        <begin position="377"/>
        <end position="386"/>
    </location>
</feature>
<feature type="compositionally biased region" description="Polar residues" evidence="4">
    <location>
        <begin position="24"/>
        <end position="49"/>
    </location>
</feature>
<keyword evidence="3" id="KW-0539">Nucleus</keyword>
<protein>
    <submittedName>
        <fullName evidence="8">Myb-like dna-binding shaqkyf class family protein</fullName>
    </submittedName>
</protein>
<feature type="compositionally biased region" description="Acidic residues" evidence="4">
    <location>
        <begin position="338"/>
        <end position="349"/>
    </location>
</feature>
<name>A0A078A6C6_STYLE</name>
<feature type="domain" description="Myb-like" evidence="5">
    <location>
        <begin position="255"/>
        <end position="305"/>
    </location>
</feature>
<dbReference type="InterPro" id="IPR017884">
    <property type="entry name" value="SANT_dom"/>
</dbReference>
<evidence type="ECO:0000259" key="6">
    <source>
        <dbReference type="PROSITE" id="PS51293"/>
    </source>
</evidence>
<dbReference type="SMART" id="SM00717">
    <property type="entry name" value="SANT"/>
    <property type="match status" value="1"/>
</dbReference>
<feature type="region of interest" description="Disordered" evidence="4">
    <location>
        <begin position="337"/>
        <end position="452"/>
    </location>
</feature>
<dbReference type="NCBIfam" id="TIGR01557">
    <property type="entry name" value="myb_SHAQKYF"/>
    <property type="match status" value="1"/>
</dbReference>
<dbReference type="OrthoDB" id="342406at2759"/>
<dbReference type="EMBL" id="CCKQ01006122">
    <property type="protein sequence ID" value="CDW77411.1"/>
    <property type="molecule type" value="Genomic_DNA"/>
</dbReference>
<evidence type="ECO:0000256" key="3">
    <source>
        <dbReference type="ARBA" id="ARBA00023242"/>
    </source>
</evidence>
<evidence type="ECO:0000259" key="7">
    <source>
        <dbReference type="PROSITE" id="PS51294"/>
    </source>
</evidence>
<evidence type="ECO:0000256" key="1">
    <source>
        <dbReference type="ARBA" id="ARBA00023015"/>
    </source>
</evidence>
<dbReference type="PROSITE" id="PS51294">
    <property type="entry name" value="HTH_MYB"/>
    <property type="match status" value="1"/>
</dbReference>
<evidence type="ECO:0000313" key="9">
    <source>
        <dbReference type="Proteomes" id="UP000039865"/>
    </source>
</evidence>
<feature type="compositionally biased region" description="Polar residues" evidence="4">
    <location>
        <begin position="419"/>
        <end position="450"/>
    </location>
</feature>
<feature type="compositionally biased region" description="Low complexity" evidence="4">
    <location>
        <begin position="734"/>
        <end position="747"/>
    </location>
</feature>
<evidence type="ECO:0000256" key="4">
    <source>
        <dbReference type="SAM" id="MobiDB-lite"/>
    </source>
</evidence>
<dbReference type="InterPro" id="IPR001005">
    <property type="entry name" value="SANT/Myb"/>
</dbReference>
<dbReference type="PROSITE" id="PS51293">
    <property type="entry name" value="SANT"/>
    <property type="match status" value="1"/>
</dbReference>
<feature type="compositionally biased region" description="Polar residues" evidence="4">
    <location>
        <begin position="720"/>
        <end position="733"/>
    </location>
</feature>
<evidence type="ECO:0000313" key="8">
    <source>
        <dbReference type="EMBL" id="CDW77411.1"/>
    </source>
</evidence>
<proteinExistence type="predicted"/>
<dbReference type="Gene3D" id="1.10.10.60">
    <property type="entry name" value="Homeodomain-like"/>
    <property type="match status" value="1"/>
</dbReference>
<organism evidence="8 9">
    <name type="scientific">Stylonychia lemnae</name>
    <name type="common">Ciliate</name>
    <dbReference type="NCBI Taxonomy" id="5949"/>
    <lineage>
        <taxon>Eukaryota</taxon>
        <taxon>Sar</taxon>
        <taxon>Alveolata</taxon>
        <taxon>Ciliophora</taxon>
        <taxon>Intramacronucleata</taxon>
        <taxon>Spirotrichea</taxon>
        <taxon>Stichotrichia</taxon>
        <taxon>Sporadotrichida</taxon>
        <taxon>Oxytrichidae</taxon>
        <taxon>Stylonychinae</taxon>
        <taxon>Stylonychia</taxon>
    </lineage>
</organism>
<dbReference type="InterPro" id="IPR017930">
    <property type="entry name" value="Myb_dom"/>
</dbReference>
<feature type="region of interest" description="Disordered" evidence="4">
    <location>
        <begin position="613"/>
        <end position="639"/>
    </location>
</feature>